<evidence type="ECO:0000259" key="7">
    <source>
        <dbReference type="Pfam" id="PF00155"/>
    </source>
</evidence>
<feature type="domain" description="Aminotransferase class I/classII large" evidence="7">
    <location>
        <begin position="33"/>
        <end position="350"/>
    </location>
</feature>
<dbReference type="Pfam" id="PF00155">
    <property type="entry name" value="Aminotran_1_2"/>
    <property type="match status" value="1"/>
</dbReference>
<dbReference type="InterPro" id="IPR004839">
    <property type="entry name" value="Aminotransferase_I/II_large"/>
</dbReference>
<dbReference type="KEGG" id="haby:HLVA_01280"/>
<dbReference type="Proteomes" id="UP001321582">
    <property type="component" value="Chromosome"/>
</dbReference>
<keyword evidence="3 6" id="KW-0032">Aminotransferase</keyword>
<comment type="subunit">
    <text evidence="2 6">Homodimer.</text>
</comment>
<dbReference type="GO" id="GO:0030170">
    <property type="term" value="F:pyridoxal phosphate binding"/>
    <property type="evidence" value="ECO:0007669"/>
    <property type="project" value="InterPro"/>
</dbReference>
<keyword evidence="5 6" id="KW-0663">Pyridoxal phosphate</keyword>
<dbReference type="Gene3D" id="3.40.640.10">
    <property type="entry name" value="Type I PLP-dependent aspartate aminotransferase-like (Major domain)"/>
    <property type="match status" value="1"/>
</dbReference>
<dbReference type="EMBL" id="AP027059">
    <property type="protein sequence ID" value="BDU49559.1"/>
    <property type="molecule type" value="Genomic_DNA"/>
</dbReference>
<comment type="cofactor">
    <cofactor evidence="1 6">
        <name>pyridoxal 5'-phosphate</name>
        <dbReference type="ChEBI" id="CHEBI:597326"/>
    </cofactor>
</comment>
<comment type="catalytic activity">
    <reaction evidence="6">
        <text>L-histidinol phosphate + 2-oxoglutarate = 3-(imidazol-4-yl)-2-oxopropyl phosphate + L-glutamate</text>
        <dbReference type="Rhea" id="RHEA:23744"/>
        <dbReference type="ChEBI" id="CHEBI:16810"/>
        <dbReference type="ChEBI" id="CHEBI:29985"/>
        <dbReference type="ChEBI" id="CHEBI:57766"/>
        <dbReference type="ChEBI" id="CHEBI:57980"/>
        <dbReference type="EC" id="2.6.1.9"/>
    </reaction>
</comment>
<dbReference type="EC" id="2.6.1.9" evidence="6"/>
<evidence type="ECO:0000256" key="5">
    <source>
        <dbReference type="ARBA" id="ARBA00022898"/>
    </source>
</evidence>
<comment type="similarity">
    <text evidence="6">Belongs to the class-II pyridoxal-phosphate-dependent aminotransferase family. Histidinol-phosphate aminotransferase subfamily.</text>
</comment>
<dbReference type="InterPro" id="IPR015421">
    <property type="entry name" value="PyrdxlP-dep_Trfase_major"/>
</dbReference>
<keyword evidence="4 6" id="KW-0808">Transferase</keyword>
<evidence type="ECO:0000256" key="6">
    <source>
        <dbReference type="HAMAP-Rule" id="MF_01023"/>
    </source>
</evidence>
<protein>
    <recommendedName>
        <fullName evidence="6">Histidinol-phosphate aminotransferase</fullName>
        <ecNumber evidence="6">2.6.1.9</ecNumber>
    </recommendedName>
    <alternativeName>
        <fullName evidence="6">Imidazole acetol-phosphate transaminase</fullName>
    </alternativeName>
</protein>
<evidence type="ECO:0000256" key="2">
    <source>
        <dbReference type="ARBA" id="ARBA00011738"/>
    </source>
</evidence>
<accession>A0AAU9DFX3</accession>
<dbReference type="PANTHER" id="PTHR43643">
    <property type="entry name" value="HISTIDINOL-PHOSPHATE AMINOTRANSFERASE 2"/>
    <property type="match status" value="1"/>
</dbReference>
<dbReference type="NCBIfam" id="TIGR01141">
    <property type="entry name" value="hisC"/>
    <property type="match status" value="1"/>
</dbReference>
<dbReference type="InterPro" id="IPR050106">
    <property type="entry name" value="HistidinolP_aminotransfase"/>
</dbReference>
<dbReference type="RefSeq" id="WP_307904511.1">
    <property type="nucleotide sequence ID" value="NZ_AP027059.1"/>
</dbReference>
<organism evidence="8 9">
    <name type="scientific">Haliovirga abyssi</name>
    <dbReference type="NCBI Taxonomy" id="2996794"/>
    <lineage>
        <taxon>Bacteria</taxon>
        <taxon>Fusobacteriati</taxon>
        <taxon>Fusobacteriota</taxon>
        <taxon>Fusobacteriia</taxon>
        <taxon>Fusobacteriales</taxon>
        <taxon>Haliovirgaceae</taxon>
        <taxon>Haliovirga</taxon>
    </lineage>
</organism>
<dbReference type="InterPro" id="IPR005861">
    <property type="entry name" value="HisP_aminotrans"/>
</dbReference>
<dbReference type="AlphaFoldDB" id="A0AAU9DFX3"/>
<dbReference type="GO" id="GO:0000105">
    <property type="term" value="P:L-histidine biosynthetic process"/>
    <property type="evidence" value="ECO:0007669"/>
    <property type="project" value="UniProtKB-UniRule"/>
</dbReference>
<dbReference type="Gene3D" id="3.90.1150.10">
    <property type="entry name" value="Aspartate Aminotransferase, domain 1"/>
    <property type="match status" value="1"/>
</dbReference>
<evidence type="ECO:0000256" key="4">
    <source>
        <dbReference type="ARBA" id="ARBA00022679"/>
    </source>
</evidence>
<sequence length="362" mass="41535">MFDKIAKQNILNVGAYVPGKPIEDVKREYGLERVIKLASNENPIGVSPKAVEAMKKYIENLNLYPDGYAYKLREKLSKKLEVNMENLIFGDGTDEVIEMLFLAFVNIGDEVIYGWPSFVEYKRYAGIAGAVSKEIDLTDDYKFDLDEISKSVTEKTKMIFICNPNNPTGTIVKKEDVEKFIKTVRKDVLIIFDEAYFEYAKDDKNYPNSLDYQKMGYRNVITLRTFSKAYGMAGIRIGYGVADKEIIDILERVRLPFNVSVIAQAGAEGAIDDDKHIDDSIRINEAGKKYLYKEFERLGIKFVKTYSNFIYFEMKNAKKIFEEMMKKGVIVRQMGNNNIRVSIGLPDENEQFIKILEGVMKK</sequence>
<reference evidence="8 9" key="1">
    <citation type="submission" date="2022-11" db="EMBL/GenBank/DDBJ databases">
        <title>Haliovirga abyssi gen. nov., sp. nov., a mesophilic fermentative bacterium isolated from the Iheya North hydrothermal field and the proposal of Haliovirgaceae fam. nov.</title>
        <authorList>
            <person name="Miyazaki U."/>
            <person name="Tame A."/>
            <person name="Miyazaki J."/>
            <person name="Takai K."/>
            <person name="Sawayama S."/>
            <person name="Kitajima M."/>
            <person name="Okamoto A."/>
            <person name="Nakagawa S."/>
        </authorList>
    </citation>
    <scope>NUCLEOTIDE SEQUENCE [LARGE SCALE GENOMIC DNA]</scope>
    <source>
        <strain evidence="8 9">IC12</strain>
    </source>
</reference>
<gene>
    <name evidence="8" type="primary">hisC_1</name>
    <name evidence="6" type="synonym">hisC</name>
    <name evidence="8" type="ORF">HLVA_01280</name>
</gene>
<keyword evidence="6" id="KW-0028">Amino-acid biosynthesis</keyword>
<dbReference type="InterPro" id="IPR015422">
    <property type="entry name" value="PyrdxlP-dep_Trfase_small"/>
</dbReference>
<evidence type="ECO:0000313" key="8">
    <source>
        <dbReference type="EMBL" id="BDU49559.1"/>
    </source>
</evidence>
<proteinExistence type="inferred from homology"/>
<evidence type="ECO:0000313" key="9">
    <source>
        <dbReference type="Proteomes" id="UP001321582"/>
    </source>
</evidence>
<name>A0AAU9DFX3_9FUSO</name>
<comment type="pathway">
    <text evidence="6">Amino-acid biosynthesis; L-histidine biosynthesis; L-histidine from 5-phospho-alpha-D-ribose 1-diphosphate: step 7/9.</text>
</comment>
<feature type="modified residue" description="N6-(pyridoxal phosphate)lysine" evidence="6">
    <location>
        <position position="228"/>
    </location>
</feature>
<dbReference type="PANTHER" id="PTHR43643:SF3">
    <property type="entry name" value="HISTIDINOL-PHOSPHATE AMINOTRANSFERASE"/>
    <property type="match status" value="1"/>
</dbReference>
<dbReference type="InterPro" id="IPR015424">
    <property type="entry name" value="PyrdxlP-dep_Trfase"/>
</dbReference>
<dbReference type="SUPFAM" id="SSF53383">
    <property type="entry name" value="PLP-dependent transferases"/>
    <property type="match status" value="1"/>
</dbReference>
<dbReference type="CDD" id="cd00609">
    <property type="entry name" value="AAT_like"/>
    <property type="match status" value="1"/>
</dbReference>
<dbReference type="GO" id="GO:0004400">
    <property type="term" value="F:histidinol-phosphate transaminase activity"/>
    <property type="evidence" value="ECO:0007669"/>
    <property type="project" value="UniProtKB-UniRule"/>
</dbReference>
<evidence type="ECO:0000256" key="1">
    <source>
        <dbReference type="ARBA" id="ARBA00001933"/>
    </source>
</evidence>
<evidence type="ECO:0000256" key="3">
    <source>
        <dbReference type="ARBA" id="ARBA00022576"/>
    </source>
</evidence>
<dbReference type="InterPro" id="IPR001917">
    <property type="entry name" value="Aminotrans_II_pyridoxalP_BS"/>
</dbReference>
<dbReference type="HAMAP" id="MF_01023">
    <property type="entry name" value="HisC_aminotrans_2"/>
    <property type="match status" value="1"/>
</dbReference>
<keyword evidence="6" id="KW-0368">Histidine biosynthesis</keyword>
<dbReference type="PROSITE" id="PS00599">
    <property type="entry name" value="AA_TRANSFER_CLASS_2"/>
    <property type="match status" value="1"/>
</dbReference>
<keyword evidence="9" id="KW-1185">Reference proteome</keyword>